<feature type="compositionally biased region" description="Basic and acidic residues" evidence="7">
    <location>
        <begin position="748"/>
        <end position="757"/>
    </location>
</feature>
<dbReference type="AlphaFoldDB" id="A0A2R5LL16"/>
<keyword evidence="6" id="KW-0677">Repeat</keyword>
<evidence type="ECO:0000313" key="11">
    <source>
        <dbReference type="EMBL" id="MBY10220.1"/>
    </source>
</evidence>
<feature type="domain" description="STK11-interacting protein C-terminal PH" evidence="10">
    <location>
        <begin position="1083"/>
        <end position="1203"/>
    </location>
</feature>
<evidence type="ECO:0000256" key="5">
    <source>
        <dbReference type="ARBA" id="ARBA00022614"/>
    </source>
</evidence>
<evidence type="ECO:0000259" key="8">
    <source>
        <dbReference type="Pfam" id="PF15904"/>
    </source>
</evidence>
<comment type="subcellular location">
    <subcellularLocation>
        <location evidence="1">Cytoplasm</location>
    </subcellularLocation>
</comment>
<feature type="compositionally biased region" description="Polar residues" evidence="7">
    <location>
        <begin position="460"/>
        <end position="472"/>
    </location>
</feature>
<feature type="domain" description="PLEKHM2 PH" evidence="9">
    <location>
        <begin position="913"/>
        <end position="1045"/>
    </location>
</feature>
<evidence type="ECO:0000256" key="4">
    <source>
        <dbReference type="ARBA" id="ARBA00022490"/>
    </source>
</evidence>
<dbReference type="InterPro" id="IPR057676">
    <property type="entry name" value="PH_S11IP_C"/>
</dbReference>
<keyword evidence="5" id="KW-0433">Leucine-rich repeat</keyword>
<feature type="region of interest" description="Disordered" evidence="7">
    <location>
        <begin position="460"/>
        <end position="544"/>
    </location>
</feature>
<comment type="similarity">
    <text evidence="2">Belongs to the STK11IP family.</text>
</comment>
<protein>
    <recommendedName>
        <fullName evidence="3">Serine/threonine-protein kinase 11-interacting protein</fullName>
    </recommendedName>
</protein>
<accession>A0A2R5LL16</accession>
<dbReference type="PANTHER" id="PTHR15454:SF69">
    <property type="entry name" value="SERINE_THREONINE-PROTEIN KINASE 11-INTERACTING PROTEIN"/>
    <property type="match status" value="1"/>
</dbReference>
<feature type="domain" description="LKB1 serine/threonine kinase interacting protein 1 N-terminal" evidence="8">
    <location>
        <begin position="8"/>
        <end position="91"/>
    </location>
</feature>
<dbReference type="Pfam" id="PF25624">
    <property type="entry name" value="PH_S11IP_C"/>
    <property type="match status" value="1"/>
</dbReference>
<dbReference type="PROSITE" id="PS51450">
    <property type="entry name" value="LRR"/>
    <property type="match status" value="1"/>
</dbReference>
<evidence type="ECO:0000259" key="9">
    <source>
        <dbReference type="Pfam" id="PF23142"/>
    </source>
</evidence>
<dbReference type="GO" id="GO:0005737">
    <property type="term" value="C:cytoplasm"/>
    <property type="evidence" value="ECO:0007669"/>
    <property type="project" value="UniProtKB-SubCell"/>
</dbReference>
<evidence type="ECO:0000256" key="6">
    <source>
        <dbReference type="ARBA" id="ARBA00022737"/>
    </source>
</evidence>
<dbReference type="EMBL" id="GGLE01006094">
    <property type="protein sequence ID" value="MBY10220.1"/>
    <property type="molecule type" value="Transcribed_RNA"/>
</dbReference>
<evidence type="ECO:0000256" key="7">
    <source>
        <dbReference type="SAM" id="MobiDB-lite"/>
    </source>
</evidence>
<evidence type="ECO:0000256" key="2">
    <source>
        <dbReference type="ARBA" id="ARBA00008771"/>
    </source>
</evidence>
<keyword evidence="4" id="KW-0963">Cytoplasm</keyword>
<reference evidence="11" key="1">
    <citation type="submission" date="2018-03" db="EMBL/GenBank/DDBJ databases">
        <title>The relapsing fever spirochete Borrelia turicatae persists in the highly oxidative environment of its soft-bodied tick vector.</title>
        <authorList>
            <person name="Bourret T.J."/>
            <person name="Boyle W.K."/>
            <person name="Valenzuela J.G."/>
            <person name="Oliveira F."/>
            <person name="Lopez J.E."/>
        </authorList>
    </citation>
    <scope>NUCLEOTIDE SEQUENCE</scope>
    <source>
        <strain evidence="11">Kansas strain/isolate</strain>
        <tissue evidence="11">Salivary glands</tissue>
    </source>
</reference>
<keyword evidence="11" id="KW-0808">Transferase</keyword>
<dbReference type="GO" id="GO:0016301">
    <property type="term" value="F:kinase activity"/>
    <property type="evidence" value="ECO:0007669"/>
    <property type="project" value="UniProtKB-KW"/>
</dbReference>
<dbReference type="SUPFAM" id="SSF52075">
    <property type="entry name" value="Outer arm dynein light chain 1"/>
    <property type="match status" value="1"/>
</dbReference>
<dbReference type="InterPro" id="IPR031782">
    <property type="entry name" value="LIP1_N"/>
</dbReference>
<sequence>MSSNLVRNDMVRTLSTFLRKHGDLVLNGTRRLTLTTGCLNALNDIFSQFLGAQDNDSFTVPYGCSGNSNFMCDVFFLHDFLQKACSLKIVQSSSTIQGGLDLSKFRCLRILELKRVPPHLLVGVDSLILQLETLICQRSISSLKEVLWIRSTARQPWLKLKIANFSHNSITCLDDSLTQVPGLQYFDCSNNCISDATGIKYIHNVRVLNLSYNFLECIDSFSEKAQMSLAVLCLRNNCIETTQGLATLRGLKELDISFNCLSDGKSLEGLKQLSCLNLLKMEGNPITFHHDYYVVLTSNLCGSVVTCHFVLDNQPLPRKYVKISNSASSTWNVESIEPSTVTPSVGSSVQNPNQLSAEMHPSLHEVPCAGASLVQHDPSESNESEKLVVKANKVSKLKRRVLRVAAILDKPSVQDTVGPPSMGSDVATSTEIVDYKNRLESRKQRLGDEWLVGTTQVHLPGASETSQSSNASAHGDAEQIASKDTLLTEGRKDTLSDDDSGRAESVTTVLLKETSPVDDRETDMKEQPDPEQQRKISEQSQGVEVLPDQPDHFAETDVSVVDGLSWIAEGSESRDTVETGEDLDSKLFLARKYVDGQETTVFLGIKDSVVRESESLTGKIVQNINLTSVVSAALDNDDTAVRLKLDTIVRSKRELYYVFDDSGDAVEFHQVLMPFVRAKALKDMTAECLQCLQCGTQFPKREVKKKVVEESINKDTDKKRISEVDVCPQCESRFLLEAASPTQASKGPRRDQEKATKGGDSGSEDSIEAVNTDSAHQLYRPGFRKSQSDITILSNPSQSSITVLSSTSAAALNLAKDGERTVSPPPNVVLPTVTEILNEPTGYTKGVCSGIEKAGSQCYAEPVLSDSSFESARSQVTLGRKSGAGSAGSAAHLKSISPWDILHEFDTVTSETFTLLDHRIKLYLELSMFAKDEDFFCALKMSLVPSTTLEEVPALFVMSTKRAYFFKIAGEESDSPESWLQVLENRPLTCLKSISSMLGNQGFRLSWHADRGNVPWQLCLLRDADHCNCFLQVFTGRLEDVVKTMPKMETTVNESLAQLAKEVLPFGDTLSSACDIGREGEVVLYIMVFWCPDKGPKNTPVMEPVSLVVTKSDICLARENYIKDVKVHSRFRTQYKFLSAQRISNLTAMHLHEDLVTVTLTFLDEDADGVETKWIVRTATKASLHTFLNTLRVPWEELFGIEMPLIFMS</sequence>
<organism evidence="11">
    <name type="scientific">Ornithodoros turicata</name>
    <dbReference type="NCBI Taxonomy" id="34597"/>
    <lineage>
        <taxon>Eukaryota</taxon>
        <taxon>Metazoa</taxon>
        <taxon>Ecdysozoa</taxon>
        <taxon>Arthropoda</taxon>
        <taxon>Chelicerata</taxon>
        <taxon>Arachnida</taxon>
        <taxon>Acari</taxon>
        <taxon>Parasitiformes</taxon>
        <taxon>Ixodida</taxon>
        <taxon>Ixodoidea</taxon>
        <taxon>Argasidae</taxon>
        <taxon>Ornithodorinae</taxon>
        <taxon>Ornithodoros</taxon>
    </lineage>
</organism>
<dbReference type="Pfam" id="PF23142">
    <property type="entry name" value="PH_PLEKHM2"/>
    <property type="match status" value="1"/>
</dbReference>
<feature type="region of interest" description="Disordered" evidence="7">
    <location>
        <begin position="738"/>
        <end position="767"/>
    </location>
</feature>
<dbReference type="Pfam" id="PF15904">
    <property type="entry name" value="LIP1"/>
    <property type="match status" value="1"/>
</dbReference>
<feature type="compositionally biased region" description="Basic and acidic residues" evidence="7">
    <location>
        <begin position="515"/>
        <end position="537"/>
    </location>
</feature>
<proteinExistence type="inferred from homology"/>
<dbReference type="InterPro" id="IPR001611">
    <property type="entry name" value="Leu-rich_rpt"/>
</dbReference>
<evidence type="ECO:0000256" key="1">
    <source>
        <dbReference type="ARBA" id="ARBA00004496"/>
    </source>
</evidence>
<evidence type="ECO:0000259" key="10">
    <source>
        <dbReference type="Pfam" id="PF25624"/>
    </source>
</evidence>
<evidence type="ECO:0000256" key="3">
    <source>
        <dbReference type="ARBA" id="ARBA00020683"/>
    </source>
</evidence>
<name>A0A2R5LL16_9ACAR</name>
<dbReference type="PANTHER" id="PTHR15454">
    <property type="entry name" value="NISCHARIN RELATED"/>
    <property type="match status" value="1"/>
</dbReference>
<dbReference type="Gene3D" id="3.80.10.10">
    <property type="entry name" value="Ribonuclease Inhibitor"/>
    <property type="match status" value="1"/>
</dbReference>
<dbReference type="InterPro" id="IPR057288">
    <property type="entry name" value="PH_PLEKHM2"/>
</dbReference>
<keyword evidence="11" id="KW-0418">Kinase</keyword>
<feature type="compositionally biased region" description="Basic and acidic residues" evidence="7">
    <location>
        <begin position="489"/>
        <end position="502"/>
    </location>
</feature>
<dbReference type="InterPro" id="IPR032675">
    <property type="entry name" value="LRR_dom_sf"/>
</dbReference>